<dbReference type="Proteomes" id="UP000230423">
    <property type="component" value="Unassembled WGS sequence"/>
</dbReference>
<evidence type="ECO:0000256" key="5">
    <source>
        <dbReference type="ARBA" id="ARBA00023125"/>
    </source>
</evidence>
<dbReference type="Pfam" id="PF00292">
    <property type="entry name" value="PAX"/>
    <property type="match status" value="1"/>
</dbReference>
<dbReference type="PANTHER" id="PTHR45636:SF42">
    <property type="entry name" value="PROTEIN CBR-NPAX-1"/>
    <property type="match status" value="1"/>
</dbReference>
<dbReference type="OrthoDB" id="9996331at2759"/>
<evidence type="ECO:0000256" key="8">
    <source>
        <dbReference type="PROSITE-ProRule" id="PRU00325"/>
    </source>
</evidence>
<keyword evidence="6" id="KW-0804">Transcription</keyword>
<keyword evidence="9" id="KW-0812">Transmembrane</keyword>
<keyword evidence="8" id="KW-0863">Zinc-finger</keyword>
<evidence type="ECO:0000256" key="3">
    <source>
        <dbReference type="ARBA" id="ARBA00022724"/>
    </source>
</evidence>
<organism evidence="12 13">
    <name type="scientific">Teladorsagia circumcincta</name>
    <name type="common">Brown stomach worm</name>
    <name type="synonym">Ostertagia circumcincta</name>
    <dbReference type="NCBI Taxonomy" id="45464"/>
    <lineage>
        <taxon>Eukaryota</taxon>
        <taxon>Metazoa</taxon>
        <taxon>Ecdysozoa</taxon>
        <taxon>Nematoda</taxon>
        <taxon>Chromadorea</taxon>
        <taxon>Rhabditida</taxon>
        <taxon>Rhabditina</taxon>
        <taxon>Rhabditomorpha</taxon>
        <taxon>Strongyloidea</taxon>
        <taxon>Trichostrongylidae</taxon>
        <taxon>Teladorsagia</taxon>
    </lineage>
</organism>
<dbReference type="PROSITE" id="PS51057">
    <property type="entry name" value="PAIRED_2"/>
    <property type="match status" value="1"/>
</dbReference>
<evidence type="ECO:0000256" key="4">
    <source>
        <dbReference type="ARBA" id="ARBA00023015"/>
    </source>
</evidence>
<dbReference type="PROSITE" id="PS50966">
    <property type="entry name" value="ZF_SWIM"/>
    <property type="match status" value="1"/>
</dbReference>
<keyword evidence="9" id="KW-1133">Transmembrane helix</keyword>
<dbReference type="GO" id="GO:0000981">
    <property type="term" value="F:DNA-binding transcription factor activity, RNA polymerase II-specific"/>
    <property type="evidence" value="ECO:0007669"/>
    <property type="project" value="TreeGrafter"/>
</dbReference>
<proteinExistence type="predicted"/>
<evidence type="ECO:0000313" key="13">
    <source>
        <dbReference type="Proteomes" id="UP000230423"/>
    </source>
</evidence>
<feature type="domain" description="SWIM-type" evidence="10">
    <location>
        <begin position="287"/>
        <end position="327"/>
    </location>
</feature>
<protein>
    <submittedName>
        <fullName evidence="12">Paired box' domain protein</fullName>
    </submittedName>
</protein>
<reference evidence="12 13" key="1">
    <citation type="submission" date="2015-09" db="EMBL/GenBank/DDBJ databases">
        <title>Draft genome of the parasitic nematode Teladorsagia circumcincta isolate WARC Sus (inbred).</title>
        <authorList>
            <person name="Mitreva M."/>
        </authorList>
    </citation>
    <scope>NUCLEOTIDE SEQUENCE [LARGE SCALE GENOMIC DNA]</scope>
    <source>
        <strain evidence="12 13">S</strain>
    </source>
</reference>
<keyword evidence="4" id="KW-0805">Transcription regulation</keyword>
<dbReference type="InterPro" id="IPR001523">
    <property type="entry name" value="Paired_dom"/>
</dbReference>
<dbReference type="InterPro" id="IPR036388">
    <property type="entry name" value="WH-like_DNA-bd_sf"/>
</dbReference>
<keyword evidence="5" id="KW-0238">DNA-binding</keyword>
<feature type="domain" description="Paired" evidence="11">
    <location>
        <begin position="230"/>
        <end position="350"/>
    </location>
</feature>
<evidence type="ECO:0000256" key="9">
    <source>
        <dbReference type="SAM" id="Phobius"/>
    </source>
</evidence>
<dbReference type="InterPro" id="IPR043565">
    <property type="entry name" value="PAX_fam"/>
</dbReference>
<comment type="subcellular location">
    <subcellularLocation>
        <location evidence="1">Nucleus</location>
    </subcellularLocation>
</comment>
<evidence type="ECO:0000259" key="11">
    <source>
        <dbReference type="PROSITE" id="PS51057"/>
    </source>
</evidence>
<evidence type="ECO:0000256" key="2">
    <source>
        <dbReference type="ARBA" id="ARBA00022473"/>
    </source>
</evidence>
<dbReference type="AlphaFoldDB" id="A0A2G9UAG8"/>
<dbReference type="InterPro" id="IPR007527">
    <property type="entry name" value="Znf_SWIM"/>
</dbReference>
<keyword evidence="13" id="KW-1185">Reference proteome</keyword>
<evidence type="ECO:0000256" key="6">
    <source>
        <dbReference type="ARBA" id="ARBA00023163"/>
    </source>
</evidence>
<keyword evidence="8" id="KW-0479">Metal-binding</keyword>
<keyword evidence="7" id="KW-0539">Nucleus</keyword>
<dbReference type="SMART" id="SM00351">
    <property type="entry name" value="PAX"/>
    <property type="match status" value="1"/>
</dbReference>
<feature type="transmembrane region" description="Helical" evidence="9">
    <location>
        <begin position="89"/>
        <end position="111"/>
    </location>
</feature>
<name>A0A2G9UAG8_TELCI</name>
<accession>A0A2G9UAG8</accession>
<dbReference type="InterPro" id="IPR009057">
    <property type="entry name" value="Homeodomain-like_sf"/>
</dbReference>
<evidence type="ECO:0000313" key="12">
    <source>
        <dbReference type="EMBL" id="PIO66480.1"/>
    </source>
</evidence>
<evidence type="ECO:0000256" key="7">
    <source>
        <dbReference type="ARBA" id="ARBA00023242"/>
    </source>
</evidence>
<dbReference type="GO" id="GO:0005634">
    <property type="term" value="C:nucleus"/>
    <property type="evidence" value="ECO:0007669"/>
    <property type="project" value="UniProtKB-SubCell"/>
</dbReference>
<evidence type="ECO:0000256" key="1">
    <source>
        <dbReference type="ARBA" id="ARBA00004123"/>
    </source>
</evidence>
<keyword evidence="8" id="KW-0862">Zinc</keyword>
<evidence type="ECO:0000259" key="10">
    <source>
        <dbReference type="PROSITE" id="PS50966"/>
    </source>
</evidence>
<dbReference type="EMBL" id="KZ348236">
    <property type="protein sequence ID" value="PIO66480.1"/>
    <property type="molecule type" value="Genomic_DNA"/>
</dbReference>
<dbReference type="PANTHER" id="PTHR45636">
    <property type="entry name" value="PAIRED BOX PROTEIN PAX-6-RELATED-RELATED"/>
    <property type="match status" value="1"/>
</dbReference>
<dbReference type="GO" id="GO:0000978">
    <property type="term" value="F:RNA polymerase II cis-regulatory region sequence-specific DNA binding"/>
    <property type="evidence" value="ECO:0007669"/>
    <property type="project" value="TreeGrafter"/>
</dbReference>
<keyword evidence="3" id="KW-0563">Paired box</keyword>
<keyword evidence="9" id="KW-0472">Membrane</keyword>
<gene>
    <name evidence="12" type="ORF">TELCIR_11807</name>
</gene>
<dbReference type="GO" id="GO:0008270">
    <property type="term" value="F:zinc ion binding"/>
    <property type="evidence" value="ECO:0007669"/>
    <property type="project" value="UniProtKB-KW"/>
</dbReference>
<dbReference type="PRINTS" id="PR00027">
    <property type="entry name" value="PAIREDBOX"/>
</dbReference>
<dbReference type="Gene3D" id="1.10.10.10">
    <property type="entry name" value="Winged helix-like DNA-binding domain superfamily/Winged helix DNA-binding domain"/>
    <property type="match status" value="1"/>
</dbReference>
<dbReference type="SUPFAM" id="SSF46689">
    <property type="entry name" value="Homeodomain-like"/>
    <property type="match status" value="1"/>
</dbReference>
<keyword evidence="2" id="KW-0217">Developmental protein</keyword>
<sequence length="350" mass="39604">MLENEKAYLETKDETVPACLMKWELKDANCTVHSTTPRFSISEGSASSINVKEDQMEERFLVNQLDTGGVSLPNDDAKKKLHELSTIDWSVIGVSALLMIVMKMIATCFYVRRWSRKNLKPITNRAGDEWSWYHTTDESGVAFKAPKKLLWADRTYSRHKAESLKYKMKEDIGAAGCLLMFYNEASDTRAMLQGSSFGNILMLESFARTISPRNQVGESSAPTQPIMNVPYPSRNRYGRPYISGRPLLTCDRQKIVQLFENGMKKIHIAKQLGITHSCVSKVLRKYQDTGMVEARACRTASCSCPGYAPNHDAKLCQHIRTRRLLFTIENILRTDAGSVVYFSKTKEDSS</sequence>